<evidence type="ECO:0008006" key="3">
    <source>
        <dbReference type="Google" id="ProtNLM"/>
    </source>
</evidence>
<dbReference type="AlphaFoldDB" id="A0A085FZS7"/>
<comment type="caution">
    <text evidence="1">The sequence shown here is derived from an EMBL/GenBank/DDBJ whole genome shotgun (WGS) entry which is preliminary data.</text>
</comment>
<sequence>MSVPFTWLYKFHTININSLSALSNKKVWFSSISSLNDPFEGCFSATRPETNDDFKSVYKPFAKILLKQNARKTDTGELLNENNAIEYVESLHESDPEKFKEFVEDLLQDYEDGYREEFLKIATYCLSSDIPGYETSQVANSLMWSHYADGLNGFCIKFNGKQLYKSIKELNREKSIDYAYVRYEQKMHKVDFLDFFGRDTKGFAGALHTKHDSWGYECEIRFLTNQPGYVRFSPESIDAIYIGDRMPVEQQKLLVDVIHKNFPNAKIHGVRFHKSSFSIEIGNWINDETI</sequence>
<proteinExistence type="predicted"/>
<dbReference type="RefSeq" id="WP_034499676.1">
    <property type="nucleotide sequence ID" value="NZ_JMPI01000071.1"/>
</dbReference>
<dbReference type="eggNOG" id="ENOG503334X">
    <property type="taxonomic scope" value="Bacteria"/>
</dbReference>
<reference evidence="1 2" key="1">
    <citation type="submission" date="2014-05" db="EMBL/GenBank/DDBJ databases">
        <title>ATOL: Assembling a taxonomically balanced genome-scale reconstruction of the evolutionary history of the Enterobacteriaceae.</title>
        <authorList>
            <person name="Plunkett G.III."/>
            <person name="Neeno-Eckwall E.C."/>
            <person name="Glasner J.D."/>
            <person name="Perna N.T."/>
        </authorList>
    </citation>
    <scope>NUCLEOTIDE SEQUENCE [LARGE SCALE GENOMIC DNA]</scope>
    <source>
        <strain evidence="1 2">ATCC 33320</strain>
    </source>
</reference>
<accession>A0A085FZS7</accession>
<dbReference type="OrthoDB" id="4119964at2"/>
<dbReference type="EMBL" id="JMPI01000071">
    <property type="protein sequence ID" value="KFC76972.1"/>
    <property type="molecule type" value="Genomic_DNA"/>
</dbReference>
<evidence type="ECO:0000313" key="1">
    <source>
        <dbReference type="EMBL" id="KFC76972.1"/>
    </source>
</evidence>
<dbReference type="Pfam" id="PF11185">
    <property type="entry name" value="DUF2971"/>
    <property type="match status" value="1"/>
</dbReference>
<name>A0A085FZS7_9ENTR</name>
<keyword evidence="2" id="KW-1185">Reference proteome</keyword>
<dbReference type="STRING" id="1006004.GBAG_4088"/>
<evidence type="ECO:0000313" key="2">
    <source>
        <dbReference type="Proteomes" id="UP000028653"/>
    </source>
</evidence>
<protein>
    <recommendedName>
        <fullName evidence="3">DUF2971 domain-containing protein</fullName>
    </recommendedName>
</protein>
<gene>
    <name evidence="1" type="ORF">GBAG_4088</name>
</gene>
<organism evidence="1 2">
    <name type="scientific">Buttiauxella agrestis ATCC 33320</name>
    <dbReference type="NCBI Taxonomy" id="1006004"/>
    <lineage>
        <taxon>Bacteria</taxon>
        <taxon>Pseudomonadati</taxon>
        <taxon>Pseudomonadota</taxon>
        <taxon>Gammaproteobacteria</taxon>
        <taxon>Enterobacterales</taxon>
        <taxon>Enterobacteriaceae</taxon>
        <taxon>Buttiauxella</taxon>
    </lineage>
</organism>
<dbReference type="Proteomes" id="UP000028653">
    <property type="component" value="Unassembled WGS sequence"/>
</dbReference>
<dbReference type="InterPro" id="IPR021352">
    <property type="entry name" value="DUF2971"/>
</dbReference>